<gene>
    <name evidence="2" type="ORF">GHK53_09265</name>
</gene>
<reference evidence="2 3" key="1">
    <citation type="journal article" date="2013" name="Genome Biol.">
        <title>Comparative genomics of the core and accessory genomes of 48 Sinorhizobium strains comprising five genospecies.</title>
        <authorList>
            <person name="Sugawara M."/>
            <person name="Epstein B."/>
            <person name="Badgley B.D."/>
            <person name="Unno T."/>
            <person name="Xu L."/>
            <person name="Reese J."/>
            <person name="Gyaneshwar P."/>
            <person name="Denny R."/>
            <person name="Mudge J."/>
            <person name="Bharti A.K."/>
            <person name="Farmer A.D."/>
            <person name="May G.D."/>
            <person name="Woodward J.E."/>
            <person name="Medigue C."/>
            <person name="Vallenet D."/>
            <person name="Lajus A."/>
            <person name="Rouy Z."/>
            <person name="Martinez-Vaz B."/>
            <person name="Tiffin P."/>
            <person name="Young N.D."/>
            <person name="Sadowsky M.J."/>
        </authorList>
    </citation>
    <scope>NUCLEOTIDE SEQUENCE [LARGE SCALE GENOMIC DNA]</scope>
    <source>
        <strain evidence="2 3">N6B1</strain>
    </source>
</reference>
<comment type="caution">
    <text evidence="2">The sequence shown here is derived from an EMBL/GenBank/DDBJ whole genome shotgun (WGS) entry which is preliminary data.</text>
</comment>
<dbReference type="EMBL" id="WISR01000098">
    <property type="protein sequence ID" value="MQW32985.1"/>
    <property type="molecule type" value="Genomic_DNA"/>
</dbReference>
<protein>
    <submittedName>
        <fullName evidence="2">Uncharacterized protein</fullName>
    </submittedName>
</protein>
<dbReference type="AlphaFoldDB" id="A0AAW9TPI3"/>
<name>A0AAW9TPI3_RHIML</name>
<organism evidence="2 3">
    <name type="scientific">Rhizobium meliloti</name>
    <name type="common">Ensifer meliloti</name>
    <name type="synonym">Sinorhizobium meliloti</name>
    <dbReference type="NCBI Taxonomy" id="382"/>
    <lineage>
        <taxon>Bacteria</taxon>
        <taxon>Pseudomonadati</taxon>
        <taxon>Pseudomonadota</taxon>
        <taxon>Alphaproteobacteria</taxon>
        <taxon>Hyphomicrobiales</taxon>
        <taxon>Rhizobiaceae</taxon>
        <taxon>Sinorhizobium/Ensifer group</taxon>
        <taxon>Sinorhizobium</taxon>
    </lineage>
</organism>
<proteinExistence type="predicted"/>
<evidence type="ECO:0000256" key="1">
    <source>
        <dbReference type="SAM" id="MobiDB-lite"/>
    </source>
</evidence>
<sequence length="61" mass="6788">MTLGNAFPALWFLRLWGYFRARINPAPDRTAIHAEICRQLRRPPTGTKSDITSLSGLGTSS</sequence>
<accession>A0AAW9TPI3</accession>
<dbReference type="Proteomes" id="UP000429484">
    <property type="component" value="Unassembled WGS sequence"/>
</dbReference>
<feature type="compositionally biased region" description="Polar residues" evidence="1">
    <location>
        <begin position="46"/>
        <end position="61"/>
    </location>
</feature>
<feature type="region of interest" description="Disordered" evidence="1">
    <location>
        <begin position="42"/>
        <end position="61"/>
    </location>
</feature>
<evidence type="ECO:0000313" key="3">
    <source>
        <dbReference type="Proteomes" id="UP000429484"/>
    </source>
</evidence>
<evidence type="ECO:0000313" key="2">
    <source>
        <dbReference type="EMBL" id="MQW32985.1"/>
    </source>
</evidence>